<name>A0A1Q5ZT64_9SPHI</name>
<dbReference type="InterPro" id="IPR050680">
    <property type="entry name" value="YpeA/RimI_acetyltransf"/>
</dbReference>
<dbReference type="InterPro" id="IPR000182">
    <property type="entry name" value="GNAT_dom"/>
</dbReference>
<dbReference type="Gene3D" id="3.40.630.30">
    <property type="match status" value="1"/>
</dbReference>
<keyword evidence="1" id="KW-0808">Transferase</keyword>
<reference evidence="4 5" key="1">
    <citation type="submission" date="2016-11" db="EMBL/GenBank/DDBJ databases">
        <title>Whole Genome Sequencing of Mucilaginibacter polytrichastri RG4-7(T) isolated from the moss sample.</title>
        <authorList>
            <person name="Li Y."/>
        </authorList>
    </citation>
    <scope>NUCLEOTIDE SEQUENCE [LARGE SCALE GENOMIC DNA]</scope>
    <source>
        <strain evidence="4 5">RG4-7</strain>
    </source>
</reference>
<evidence type="ECO:0000256" key="1">
    <source>
        <dbReference type="ARBA" id="ARBA00022679"/>
    </source>
</evidence>
<dbReference type="SUPFAM" id="SSF55729">
    <property type="entry name" value="Acyl-CoA N-acyltransferases (Nat)"/>
    <property type="match status" value="1"/>
</dbReference>
<evidence type="ECO:0000313" key="5">
    <source>
        <dbReference type="Proteomes" id="UP000186720"/>
    </source>
</evidence>
<comment type="caution">
    <text evidence="4">The sequence shown here is derived from an EMBL/GenBank/DDBJ whole genome shotgun (WGS) entry which is preliminary data.</text>
</comment>
<dbReference type="STRING" id="1302689.RG47T_0305"/>
<dbReference type="PROSITE" id="PS51186">
    <property type="entry name" value="GNAT"/>
    <property type="match status" value="1"/>
</dbReference>
<accession>A0A1Q5ZT64</accession>
<evidence type="ECO:0000256" key="2">
    <source>
        <dbReference type="ARBA" id="ARBA00023315"/>
    </source>
</evidence>
<evidence type="ECO:0000259" key="3">
    <source>
        <dbReference type="PROSITE" id="PS51186"/>
    </source>
</evidence>
<dbReference type="RefSeq" id="WP_074487582.1">
    <property type="nucleotide sequence ID" value="NZ_FPAM01000001.1"/>
</dbReference>
<gene>
    <name evidence="4" type="ORF">RG47T_0305</name>
</gene>
<dbReference type="EMBL" id="MPPL01000001">
    <property type="protein sequence ID" value="OKS84868.1"/>
    <property type="molecule type" value="Genomic_DNA"/>
</dbReference>
<dbReference type="AlphaFoldDB" id="A0A1Q5ZT64"/>
<keyword evidence="2" id="KW-0012">Acyltransferase</keyword>
<evidence type="ECO:0000313" key="4">
    <source>
        <dbReference type="EMBL" id="OKS84868.1"/>
    </source>
</evidence>
<sequence length="170" mass="18751">MPITIATIIDTDELTALVNSAYRGESAKQGWTNESHLLDGQRIDNVIVLSYLQDNNVAILKNIDHGGCITGCVYLEVKGAQLYLGMLTVSPVEQGKGVGKMLLAKADEYARSKNCNAITITVITTRSELIAWYERHGYVKTGEIRPFPNDERFGIAKAPIELLVMEKPLL</sequence>
<dbReference type="OrthoDB" id="9796381at2"/>
<protein>
    <recommendedName>
        <fullName evidence="3">N-acetyltransferase domain-containing protein</fullName>
    </recommendedName>
</protein>
<dbReference type="PANTHER" id="PTHR43420">
    <property type="entry name" value="ACETYLTRANSFERASE"/>
    <property type="match status" value="1"/>
</dbReference>
<keyword evidence="5" id="KW-1185">Reference proteome</keyword>
<proteinExistence type="predicted"/>
<dbReference type="InterPro" id="IPR016181">
    <property type="entry name" value="Acyl_CoA_acyltransferase"/>
</dbReference>
<feature type="domain" description="N-acetyltransferase" evidence="3">
    <location>
        <begin position="1"/>
        <end position="170"/>
    </location>
</feature>
<dbReference type="GO" id="GO:0016747">
    <property type="term" value="F:acyltransferase activity, transferring groups other than amino-acyl groups"/>
    <property type="evidence" value="ECO:0007669"/>
    <property type="project" value="InterPro"/>
</dbReference>
<dbReference type="Proteomes" id="UP000186720">
    <property type="component" value="Unassembled WGS sequence"/>
</dbReference>
<dbReference type="CDD" id="cd04301">
    <property type="entry name" value="NAT_SF"/>
    <property type="match status" value="1"/>
</dbReference>
<organism evidence="4 5">
    <name type="scientific">Mucilaginibacter polytrichastri</name>
    <dbReference type="NCBI Taxonomy" id="1302689"/>
    <lineage>
        <taxon>Bacteria</taxon>
        <taxon>Pseudomonadati</taxon>
        <taxon>Bacteroidota</taxon>
        <taxon>Sphingobacteriia</taxon>
        <taxon>Sphingobacteriales</taxon>
        <taxon>Sphingobacteriaceae</taxon>
        <taxon>Mucilaginibacter</taxon>
    </lineage>
</organism>
<dbReference type="Pfam" id="PF00583">
    <property type="entry name" value="Acetyltransf_1"/>
    <property type="match status" value="1"/>
</dbReference>
<dbReference type="PANTHER" id="PTHR43420:SF47">
    <property type="entry name" value="N-ACETYLTRANSFERASE DOMAIN-CONTAINING PROTEIN"/>
    <property type="match status" value="1"/>
</dbReference>